<accession>A0A6V8N6L1</accession>
<dbReference type="GO" id="GO:0006171">
    <property type="term" value="P:cAMP biosynthetic process"/>
    <property type="evidence" value="ECO:0007669"/>
    <property type="project" value="TreeGrafter"/>
</dbReference>
<evidence type="ECO:0000256" key="7">
    <source>
        <dbReference type="SAM" id="Phobius"/>
    </source>
</evidence>
<evidence type="ECO:0000256" key="4">
    <source>
        <dbReference type="ARBA" id="ARBA00022692"/>
    </source>
</evidence>
<dbReference type="PANTHER" id="PTHR43081">
    <property type="entry name" value="ADENYLATE CYCLASE, TERMINAL-DIFFERENTIATION SPECIFIC-RELATED"/>
    <property type="match status" value="1"/>
</dbReference>
<feature type="signal peptide" evidence="8">
    <location>
        <begin position="1"/>
        <end position="23"/>
    </location>
</feature>
<evidence type="ECO:0000256" key="3">
    <source>
        <dbReference type="ARBA" id="ARBA00022475"/>
    </source>
</evidence>
<dbReference type="InterPro" id="IPR050697">
    <property type="entry name" value="Adenylyl/Guanylyl_Cyclase_3/4"/>
</dbReference>
<proteinExistence type="inferred from homology"/>
<keyword evidence="8" id="KW-0732">Signal</keyword>
<dbReference type="SUPFAM" id="SSF55073">
    <property type="entry name" value="Nucleotide cyclase"/>
    <property type="match status" value="1"/>
</dbReference>
<dbReference type="AlphaFoldDB" id="A0A6V8N6L1"/>
<evidence type="ECO:0000256" key="6">
    <source>
        <dbReference type="ARBA" id="ARBA00023136"/>
    </source>
</evidence>
<name>A0A6V8N6L1_9BACT</name>
<sequence>MKKHLPFYLIASLSLAASLLVQVYDPPIIRDHLEAKTYDLRLHLRQLFRPPPVSPRIVIVTIDDRSIAELGRWPWSRQLQARLIDRIAAGKPKAIGIDLLYSEPENPQSDAALAGALKRAGNVVQGTAFRVPAAAGGSDSGTADAAPTPPDALWDAAFAEVKSVPGIAWKRWAVAADQVSLPVGEIPRTATLGHVVSIPDLDGVLRWDLLYLRFGDDCYPSFALQLARIAAGIPANQAVLYGGSGIKLGERFLKTDLSGRVLINYRGPEASFPVISAADLISGRQAPETVKDRIVLVGTSALATFDQKVTPLSANCTGVEKNATVVQNLLENDFLAKSPGVVELAMILVSGLALMLALPRLKAQPGVALGVLFTAGYFLFAQYLLIERNTWINLVAPVGNLAVIVTAAGVSRLFFEERQARQIRAMFSSYVTERLVDEMIRNPGLARLGGERREITVLFSDVKGFTSYAERHSPEEVVAILNEYLGEMTEIVLRWEGILDKFIGDAIVAFWGAPHRQEDHAERAVRCALEMQARLEELGHRWREAGRVPLEAGIGINTGEAIVGNIGAEGKKMDYTVIGDQVNLGARVESLTRRYGEPILVTEYTVAELRRAVSDGAFKGVAFQGLERVAVKGKEQPVALYAVHPLDDQRGEPVIVELRGDAVVRLDEK</sequence>
<comment type="caution">
    <text evidence="10">The sequence shown here is derived from an EMBL/GenBank/DDBJ whole genome shotgun (WGS) entry which is preliminary data.</text>
</comment>
<dbReference type="EMBL" id="BLXZ01000003">
    <property type="protein sequence ID" value="GFO67990.1"/>
    <property type="molecule type" value="Genomic_DNA"/>
</dbReference>
<protein>
    <submittedName>
        <fullName evidence="10">Adenylate/guanylate cyclase domain-containing protein</fullName>
    </submittedName>
</protein>
<dbReference type="InterPro" id="IPR001054">
    <property type="entry name" value="A/G_cyclase"/>
</dbReference>
<feature type="transmembrane region" description="Helical" evidence="7">
    <location>
        <begin position="366"/>
        <end position="385"/>
    </location>
</feature>
<dbReference type="GO" id="GO:0035556">
    <property type="term" value="P:intracellular signal transduction"/>
    <property type="evidence" value="ECO:0007669"/>
    <property type="project" value="InterPro"/>
</dbReference>
<feature type="chain" id="PRO_5028391525" evidence="8">
    <location>
        <begin position="24"/>
        <end position="669"/>
    </location>
</feature>
<dbReference type="SMART" id="SM00044">
    <property type="entry name" value="CYCc"/>
    <property type="match status" value="1"/>
</dbReference>
<dbReference type="Pfam" id="PF05226">
    <property type="entry name" value="CHASE2"/>
    <property type="match status" value="1"/>
</dbReference>
<keyword evidence="11" id="KW-1185">Reference proteome</keyword>
<feature type="domain" description="Guanylate cyclase" evidence="9">
    <location>
        <begin position="456"/>
        <end position="589"/>
    </location>
</feature>
<keyword evidence="5 7" id="KW-1133">Transmembrane helix</keyword>
<keyword evidence="6 7" id="KW-0472">Membrane</keyword>
<dbReference type="Proteomes" id="UP000587586">
    <property type="component" value="Unassembled WGS sequence"/>
</dbReference>
<dbReference type="FunFam" id="3.30.70.1230:FF:000016">
    <property type="entry name" value="Adenylate/guanylate cyclase domain-containing protein"/>
    <property type="match status" value="1"/>
</dbReference>
<evidence type="ECO:0000256" key="1">
    <source>
        <dbReference type="ARBA" id="ARBA00004196"/>
    </source>
</evidence>
<evidence type="ECO:0000256" key="5">
    <source>
        <dbReference type="ARBA" id="ARBA00022989"/>
    </source>
</evidence>
<dbReference type="PANTHER" id="PTHR43081:SF1">
    <property type="entry name" value="ADENYLATE CYCLASE, TERMINAL-DIFFERENTIATION SPECIFIC"/>
    <property type="match status" value="1"/>
</dbReference>
<organism evidence="10 11">
    <name type="scientific">Geomonas limicola</name>
    <dbReference type="NCBI Taxonomy" id="2740186"/>
    <lineage>
        <taxon>Bacteria</taxon>
        <taxon>Pseudomonadati</taxon>
        <taxon>Thermodesulfobacteriota</taxon>
        <taxon>Desulfuromonadia</taxon>
        <taxon>Geobacterales</taxon>
        <taxon>Geobacteraceae</taxon>
        <taxon>Geomonas</taxon>
    </lineage>
</organism>
<evidence type="ECO:0000313" key="10">
    <source>
        <dbReference type="EMBL" id="GFO67990.1"/>
    </source>
</evidence>
<dbReference type="InterPro" id="IPR029787">
    <property type="entry name" value="Nucleotide_cyclase"/>
</dbReference>
<feature type="transmembrane region" description="Helical" evidence="7">
    <location>
        <begin position="391"/>
        <end position="415"/>
    </location>
</feature>
<keyword evidence="3" id="KW-1003">Cell membrane</keyword>
<dbReference type="GO" id="GO:0030313">
    <property type="term" value="C:cell envelope"/>
    <property type="evidence" value="ECO:0007669"/>
    <property type="project" value="UniProtKB-SubCell"/>
</dbReference>
<dbReference type="RefSeq" id="WP_183360518.1">
    <property type="nucleotide sequence ID" value="NZ_BLXZ01000003.1"/>
</dbReference>
<evidence type="ECO:0000256" key="2">
    <source>
        <dbReference type="ARBA" id="ARBA00005381"/>
    </source>
</evidence>
<dbReference type="Gene3D" id="3.30.70.1230">
    <property type="entry name" value="Nucleotide cyclase"/>
    <property type="match status" value="1"/>
</dbReference>
<dbReference type="SMART" id="SM01080">
    <property type="entry name" value="CHASE2"/>
    <property type="match status" value="1"/>
</dbReference>
<evidence type="ECO:0000259" key="9">
    <source>
        <dbReference type="PROSITE" id="PS50125"/>
    </source>
</evidence>
<evidence type="ECO:0000256" key="8">
    <source>
        <dbReference type="SAM" id="SignalP"/>
    </source>
</evidence>
<dbReference type="CDD" id="cd07302">
    <property type="entry name" value="CHD"/>
    <property type="match status" value="1"/>
</dbReference>
<evidence type="ECO:0000313" key="11">
    <source>
        <dbReference type="Proteomes" id="UP000587586"/>
    </source>
</evidence>
<dbReference type="InterPro" id="IPR007890">
    <property type="entry name" value="CHASE2"/>
</dbReference>
<reference evidence="11" key="1">
    <citation type="submission" date="2020-06" db="EMBL/GenBank/DDBJ databases">
        <title>Draft genomic sequecing of Geomonas sp. Red745.</title>
        <authorList>
            <person name="Itoh H."/>
            <person name="Xu Z.X."/>
            <person name="Ushijima N."/>
            <person name="Masuda Y."/>
            <person name="Shiratori Y."/>
            <person name="Senoo K."/>
        </authorList>
    </citation>
    <scope>NUCLEOTIDE SEQUENCE [LARGE SCALE GENOMIC DNA]</scope>
    <source>
        <strain evidence="11">Red745</strain>
    </source>
</reference>
<dbReference type="Pfam" id="PF00211">
    <property type="entry name" value="Guanylate_cyc"/>
    <property type="match status" value="1"/>
</dbReference>
<dbReference type="GO" id="GO:0004016">
    <property type="term" value="F:adenylate cyclase activity"/>
    <property type="evidence" value="ECO:0007669"/>
    <property type="project" value="UniProtKB-ARBA"/>
</dbReference>
<keyword evidence="4 7" id="KW-0812">Transmembrane</keyword>
<gene>
    <name evidence="10" type="ORF">GMLC_15690</name>
</gene>
<comment type="similarity">
    <text evidence="2">Belongs to the adenylyl cyclase class-3 family.</text>
</comment>
<dbReference type="PROSITE" id="PS50125">
    <property type="entry name" value="GUANYLATE_CYCLASE_2"/>
    <property type="match status" value="1"/>
</dbReference>
<comment type="subcellular location">
    <subcellularLocation>
        <location evidence="1">Cell envelope</location>
    </subcellularLocation>
</comment>